<protein>
    <submittedName>
        <fullName evidence="2">Uncharacterized protein</fullName>
    </submittedName>
</protein>
<sequence length="105" mass="12128">MADNDSTPRGGAEFDFEAYPDDTCFHERRTPPPDAKPVKKERRRRIDPTTFEKQYSRDELEFMNAMQRYKMRTGKAFPSYGEVLEVAKRIGYEKTGETSDIPGIG</sequence>
<dbReference type="KEGG" id="tpla:ElP_12340"/>
<evidence type="ECO:0000313" key="2">
    <source>
        <dbReference type="EMBL" id="QDV33363.1"/>
    </source>
</evidence>
<organism evidence="2 3">
    <name type="scientific">Tautonia plasticadhaerens</name>
    <dbReference type="NCBI Taxonomy" id="2527974"/>
    <lineage>
        <taxon>Bacteria</taxon>
        <taxon>Pseudomonadati</taxon>
        <taxon>Planctomycetota</taxon>
        <taxon>Planctomycetia</taxon>
        <taxon>Isosphaerales</taxon>
        <taxon>Isosphaeraceae</taxon>
        <taxon>Tautonia</taxon>
    </lineage>
</organism>
<gene>
    <name evidence="2" type="ORF">ElP_12340</name>
</gene>
<dbReference type="AlphaFoldDB" id="A0A518GXS1"/>
<feature type="region of interest" description="Disordered" evidence="1">
    <location>
        <begin position="1"/>
        <end position="52"/>
    </location>
</feature>
<dbReference type="RefSeq" id="WP_145267751.1">
    <property type="nucleotide sequence ID" value="NZ_CP036426.1"/>
</dbReference>
<reference evidence="2 3" key="1">
    <citation type="submission" date="2019-02" db="EMBL/GenBank/DDBJ databases">
        <title>Deep-cultivation of Planctomycetes and their phenomic and genomic characterization uncovers novel biology.</title>
        <authorList>
            <person name="Wiegand S."/>
            <person name="Jogler M."/>
            <person name="Boedeker C."/>
            <person name="Pinto D."/>
            <person name="Vollmers J."/>
            <person name="Rivas-Marin E."/>
            <person name="Kohn T."/>
            <person name="Peeters S.H."/>
            <person name="Heuer A."/>
            <person name="Rast P."/>
            <person name="Oberbeckmann S."/>
            <person name="Bunk B."/>
            <person name="Jeske O."/>
            <person name="Meyerdierks A."/>
            <person name="Storesund J.E."/>
            <person name="Kallscheuer N."/>
            <person name="Luecker S."/>
            <person name="Lage O.M."/>
            <person name="Pohl T."/>
            <person name="Merkel B.J."/>
            <person name="Hornburger P."/>
            <person name="Mueller R.-W."/>
            <person name="Bruemmer F."/>
            <person name="Labrenz M."/>
            <person name="Spormann A.M."/>
            <person name="Op den Camp H."/>
            <person name="Overmann J."/>
            <person name="Amann R."/>
            <person name="Jetten M.S.M."/>
            <person name="Mascher T."/>
            <person name="Medema M.H."/>
            <person name="Devos D.P."/>
            <person name="Kaster A.-K."/>
            <person name="Ovreas L."/>
            <person name="Rohde M."/>
            <person name="Galperin M.Y."/>
            <person name="Jogler C."/>
        </authorList>
    </citation>
    <scope>NUCLEOTIDE SEQUENCE [LARGE SCALE GENOMIC DNA]</scope>
    <source>
        <strain evidence="2 3">ElP</strain>
    </source>
</reference>
<dbReference type="Proteomes" id="UP000317835">
    <property type="component" value="Chromosome"/>
</dbReference>
<accession>A0A518GXS1</accession>
<evidence type="ECO:0000313" key="3">
    <source>
        <dbReference type="Proteomes" id="UP000317835"/>
    </source>
</evidence>
<dbReference type="EMBL" id="CP036426">
    <property type="protein sequence ID" value="QDV33363.1"/>
    <property type="molecule type" value="Genomic_DNA"/>
</dbReference>
<proteinExistence type="predicted"/>
<name>A0A518GXS1_9BACT</name>
<evidence type="ECO:0000256" key="1">
    <source>
        <dbReference type="SAM" id="MobiDB-lite"/>
    </source>
</evidence>
<dbReference type="OrthoDB" id="266522at2"/>
<keyword evidence="3" id="KW-1185">Reference proteome</keyword>